<evidence type="ECO:0000256" key="4">
    <source>
        <dbReference type="ARBA" id="ARBA00022989"/>
    </source>
</evidence>
<sequence length="106" mass="11648">MSIAWCRQSLHKMETLFDRTGAWAIVLTRSLPYSVPEAIVFLAGLARMPMRKFTIALTVGSVPIAFGFAAIGAGWADQPILALIVSYVLPILLLPIALYVMRLRTS</sequence>
<protein>
    <recommendedName>
        <fullName evidence="7">VTT domain-containing protein</fullName>
    </recommendedName>
</protein>
<evidence type="ECO:0000256" key="6">
    <source>
        <dbReference type="SAM" id="Phobius"/>
    </source>
</evidence>
<keyword evidence="5 6" id="KW-0472">Membrane</keyword>
<accession>A0A3A5JW50</accession>
<evidence type="ECO:0000256" key="2">
    <source>
        <dbReference type="ARBA" id="ARBA00022475"/>
    </source>
</evidence>
<dbReference type="PANTHER" id="PTHR42709">
    <property type="entry name" value="ALKALINE PHOSPHATASE LIKE PROTEIN"/>
    <property type="match status" value="1"/>
</dbReference>
<dbReference type="PANTHER" id="PTHR42709:SF6">
    <property type="entry name" value="UNDECAPRENYL PHOSPHATE TRANSPORTER A"/>
    <property type="match status" value="1"/>
</dbReference>
<feature type="transmembrane region" description="Helical" evidence="6">
    <location>
        <begin position="80"/>
        <end position="101"/>
    </location>
</feature>
<dbReference type="Pfam" id="PF09335">
    <property type="entry name" value="VTT_dom"/>
    <property type="match status" value="1"/>
</dbReference>
<feature type="domain" description="VTT" evidence="7">
    <location>
        <begin position="9"/>
        <end position="73"/>
    </location>
</feature>
<evidence type="ECO:0000259" key="7">
    <source>
        <dbReference type="Pfam" id="PF09335"/>
    </source>
</evidence>
<proteinExistence type="predicted"/>
<keyword evidence="3 6" id="KW-0812">Transmembrane</keyword>
<name>A0A3A5JW50_9HYPH</name>
<dbReference type="EMBL" id="QZWZ01000063">
    <property type="protein sequence ID" value="RJT27256.1"/>
    <property type="molecule type" value="Genomic_DNA"/>
</dbReference>
<dbReference type="InterPro" id="IPR051311">
    <property type="entry name" value="DedA_domain"/>
</dbReference>
<evidence type="ECO:0000256" key="1">
    <source>
        <dbReference type="ARBA" id="ARBA00004651"/>
    </source>
</evidence>
<keyword evidence="2" id="KW-1003">Cell membrane</keyword>
<dbReference type="AlphaFoldDB" id="A0A3A5JW50"/>
<keyword evidence="9" id="KW-1185">Reference proteome</keyword>
<comment type="caution">
    <text evidence="8">The sequence shown here is derived from an EMBL/GenBank/DDBJ whole genome shotgun (WGS) entry which is preliminary data.</text>
</comment>
<evidence type="ECO:0000256" key="3">
    <source>
        <dbReference type="ARBA" id="ARBA00022692"/>
    </source>
</evidence>
<evidence type="ECO:0000256" key="5">
    <source>
        <dbReference type="ARBA" id="ARBA00023136"/>
    </source>
</evidence>
<comment type="subcellular location">
    <subcellularLocation>
        <location evidence="1">Cell membrane</location>
        <topology evidence="1">Multi-pass membrane protein</topology>
    </subcellularLocation>
</comment>
<reference evidence="8 9" key="1">
    <citation type="submission" date="2018-09" db="EMBL/GenBank/DDBJ databases">
        <title>Mesorhizobium carmichaelinearum sp. nov. isolated from Carmichaelinea spp. root nodules in New Zealand.</title>
        <authorList>
            <person name="De Meyer S.E."/>
        </authorList>
    </citation>
    <scope>NUCLEOTIDE SEQUENCE [LARGE SCALE GENOMIC DNA]</scope>
    <source>
        <strain evidence="8 9">ICMP19557</strain>
    </source>
</reference>
<dbReference type="Proteomes" id="UP000272706">
    <property type="component" value="Unassembled WGS sequence"/>
</dbReference>
<feature type="transmembrane region" description="Helical" evidence="6">
    <location>
        <begin position="53"/>
        <end position="74"/>
    </location>
</feature>
<keyword evidence="4 6" id="KW-1133">Transmembrane helix</keyword>
<evidence type="ECO:0000313" key="8">
    <source>
        <dbReference type="EMBL" id="RJT27256.1"/>
    </source>
</evidence>
<gene>
    <name evidence="8" type="ORF">D3227_36400</name>
</gene>
<dbReference type="InterPro" id="IPR032816">
    <property type="entry name" value="VTT_dom"/>
</dbReference>
<organism evidence="8 9">
    <name type="scientific">Mesorhizobium waimense</name>
    <dbReference type="NCBI Taxonomy" id="1300307"/>
    <lineage>
        <taxon>Bacteria</taxon>
        <taxon>Pseudomonadati</taxon>
        <taxon>Pseudomonadota</taxon>
        <taxon>Alphaproteobacteria</taxon>
        <taxon>Hyphomicrobiales</taxon>
        <taxon>Phyllobacteriaceae</taxon>
        <taxon>Mesorhizobium</taxon>
    </lineage>
</organism>
<dbReference type="GO" id="GO:0005886">
    <property type="term" value="C:plasma membrane"/>
    <property type="evidence" value="ECO:0007669"/>
    <property type="project" value="UniProtKB-SubCell"/>
</dbReference>
<evidence type="ECO:0000313" key="9">
    <source>
        <dbReference type="Proteomes" id="UP000272706"/>
    </source>
</evidence>